<feature type="transmembrane region" description="Helical" evidence="8">
    <location>
        <begin position="111"/>
        <end position="131"/>
    </location>
</feature>
<feature type="transmembrane region" description="Helical" evidence="8">
    <location>
        <begin position="246"/>
        <end position="267"/>
    </location>
</feature>
<comment type="subcellular location">
    <subcellularLocation>
        <location evidence="6">Cell membrane</location>
        <topology evidence="6">Multi-pass membrane protein</topology>
    </subcellularLocation>
    <subcellularLocation>
        <location evidence="1">Membrane</location>
        <topology evidence="1">Multi-pass membrane protein</topology>
    </subcellularLocation>
</comment>
<feature type="transmembrane region" description="Helical" evidence="8">
    <location>
        <begin position="32"/>
        <end position="54"/>
    </location>
</feature>
<feature type="transmembrane region" description="Helical" evidence="8">
    <location>
        <begin position="201"/>
        <end position="234"/>
    </location>
</feature>
<dbReference type="EMBL" id="FNVU01000005">
    <property type="protein sequence ID" value="SEG41295.1"/>
    <property type="molecule type" value="Genomic_DNA"/>
</dbReference>
<organism evidence="9 10">
    <name type="scientific">Actinacidiphila yanglinensis</name>
    <dbReference type="NCBI Taxonomy" id="310779"/>
    <lineage>
        <taxon>Bacteria</taxon>
        <taxon>Bacillati</taxon>
        <taxon>Actinomycetota</taxon>
        <taxon>Actinomycetes</taxon>
        <taxon>Kitasatosporales</taxon>
        <taxon>Streptomycetaceae</taxon>
        <taxon>Actinacidiphila</taxon>
    </lineage>
</organism>
<dbReference type="Gene3D" id="1.10.3470.10">
    <property type="entry name" value="ABC transporter involved in vitamin B12 uptake, BtuC"/>
    <property type="match status" value="1"/>
</dbReference>
<comment type="similarity">
    <text evidence="2 6">Belongs to the ABC-3 integral membrane protein family.</text>
</comment>
<dbReference type="AlphaFoldDB" id="A0A1H5ZZU0"/>
<dbReference type="SUPFAM" id="SSF81345">
    <property type="entry name" value="ABC transporter involved in vitamin B12 uptake, BtuC"/>
    <property type="match status" value="1"/>
</dbReference>
<accession>A0A1H5ZZU0</accession>
<evidence type="ECO:0000256" key="2">
    <source>
        <dbReference type="ARBA" id="ARBA00008034"/>
    </source>
</evidence>
<dbReference type="GO" id="GO:0010043">
    <property type="term" value="P:response to zinc ion"/>
    <property type="evidence" value="ECO:0007669"/>
    <property type="project" value="TreeGrafter"/>
</dbReference>
<dbReference type="GO" id="GO:0043190">
    <property type="term" value="C:ATP-binding cassette (ABC) transporter complex"/>
    <property type="evidence" value="ECO:0007669"/>
    <property type="project" value="InterPro"/>
</dbReference>
<feature type="transmembrane region" description="Helical" evidence="8">
    <location>
        <begin position="273"/>
        <end position="294"/>
    </location>
</feature>
<keyword evidence="3 6" id="KW-0812">Transmembrane</keyword>
<dbReference type="PANTHER" id="PTHR30477">
    <property type="entry name" value="ABC-TRANSPORTER METAL-BINDING PROTEIN"/>
    <property type="match status" value="1"/>
</dbReference>
<dbReference type="Proteomes" id="UP000236754">
    <property type="component" value="Unassembled WGS sequence"/>
</dbReference>
<gene>
    <name evidence="9" type="ORF">SAMN05216223_10542</name>
</gene>
<evidence type="ECO:0000256" key="5">
    <source>
        <dbReference type="ARBA" id="ARBA00023136"/>
    </source>
</evidence>
<dbReference type="InterPro" id="IPR001626">
    <property type="entry name" value="ABC_TroCD"/>
</dbReference>
<evidence type="ECO:0000313" key="10">
    <source>
        <dbReference type="Proteomes" id="UP000236754"/>
    </source>
</evidence>
<keyword evidence="6" id="KW-0813">Transport</keyword>
<evidence type="ECO:0000256" key="3">
    <source>
        <dbReference type="ARBA" id="ARBA00022692"/>
    </source>
</evidence>
<evidence type="ECO:0000256" key="7">
    <source>
        <dbReference type="SAM" id="MobiDB-lite"/>
    </source>
</evidence>
<sequence>MTAPVRAAALARAHSPGAALDQLAAGPLSHPYFQHALLAGTAIAAACGLVGYFLVLRAQVFTGDALSHTAFTGALGALALGYDLRLGLYATCVVVALLLGTLGSGAKADDVAIGSLFSWTLGMGVFFLTVYTTTRSTANGGAGTSVLFGSIFGLSSGQAWLAAAVGAAVCAALLALARPLLFASIDPDVAAARGLPVRALGYGFLVLVGVCAAEATQAIGSLLLLGLLAAPAGAAHRLTDRPYRALALAPILAVAEVVAGLGLGYAVPDLPPSFAVVATATAVYAAAYTVRPVAAAHARRTGRRRPADLPVFPLTDTGNPDRTTPSIRR</sequence>
<keyword evidence="5 8" id="KW-0472">Membrane</keyword>
<evidence type="ECO:0000256" key="4">
    <source>
        <dbReference type="ARBA" id="ARBA00022989"/>
    </source>
</evidence>
<dbReference type="Pfam" id="PF00950">
    <property type="entry name" value="ABC-3"/>
    <property type="match status" value="1"/>
</dbReference>
<evidence type="ECO:0000256" key="6">
    <source>
        <dbReference type="RuleBase" id="RU003943"/>
    </source>
</evidence>
<proteinExistence type="inferred from homology"/>
<keyword evidence="4 8" id="KW-1133">Transmembrane helix</keyword>
<dbReference type="GO" id="GO:0055085">
    <property type="term" value="P:transmembrane transport"/>
    <property type="evidence" value="ECO:0007669"/>
    <property type="project" value="InterPro"/>
</dbReference>
<evidence type="ECO:0000313" key="9">
    <source>
        <dbReference type="EMBL" id="SEG41295.1"/>
    </source>
</evidence>
<name>A0A1H5ZZU0_9ACTN</name>
<feature type="transmembrane region" description="Helical" evidence="8">
    <location>
        <begin position="161"/>
        <end position="181"/>
    </location>
</feature>
<feature type="transmembrane region" description="Helical" evidence="8">
    <location>
        <begin position="86"/>
        <end position="104"/>
    </location>
</feature>
<feature type="compositionally biased region" description="Polar residues" evidence="7">
    <location>
        <begin position="316"/>
        <end position="329"/>
    </location>
</feature>
<keyword evidence="10" id="KW-1185">Reference proteome</keyword>
<evidence type="ECO:0000256" key="8">
    <source>
        <dbReference type="SAM" id="Phobius"/>
    </source>
</evidence>
<dbReference type="RefSeq" id="WP_103885885.1">
    <property type="nucleotide sequence ID" value="NZ_FNVU01000005.1"/>
</dbReference>
<reference evidence="9 10" key="1">
    <citation type="submission" date="2016-10" db="EMBL/GenBank/DDBJ databases">
        <authorList>
            <person name="de Groot N.N."/>
        </authorList>
    </citation>
    <scope>NUCLEOTIDE SEQUENCE [LARGE SCALE GENOMIC DNA]</scope>
    <source>
        <strain evidence="9 10">CGMCC 4.2023</strain>
    </source>
</reference>
<feature type="region of interest" description="Disordered" evidence="7">
    <location>
        <begin position="299"/>
        <end position="329"/>
    </location>
</feature>
<protein>
    <submittedName>
        <fullName evidence="9">Zinc/manganese transport system permease protein</fullName>
    </submittedName>
</protein>
<dbReference type="InterPro" id="IPR037294">
    <property type="entry name" value="ABC_BtuC-like"/>
</dbReference>
<dbReference type="OrthoDB" id="2375762at2"/>
<dbReference type="PANTHER" id="PTHR30477:SF0">
    <property type="entry name" value="METAL TRANSPORT SYSTEM MEMBRANE PROTEIN TM_0125-RELATED"/>
    <property type="match status" value="1"/>
</dbReference>
<evidence type="ECO:0000256" key="1">
    <source>
        <dbReference type="ARBA" id="ARBA00004141"/>
    </source>
</evidence>
<feature type="transmembrane region" description="Helical" evidence="8">
    <location>
        <begin position="61"/>
        <end position="80"/>
    </location>
</feature>